<name>A0ABP8K1W3_9MICO</name>
<proteinExistence type="predicted"/>
<evidence type="ECO:0000313" key="5">
    <source>
        <dbReference type="Proteomes" id="UP001500945"/>
    </source>
</evidence>
<evidence type="ECO:0000313" key="4">
    <source>
        <dbReference type="EMBL" id="GAA4399140.1"/>
    </source>
</evidence>
<dbReference type="PANTHER" id="PTHR48081">
    <property type="entry name" value="AB HYDROLASE SUPERFAMILY PROTEIN C4A8.06C"/>
    <property type="match status" value="1"/>
</dbReference>
<dbReference type="Proteomes" id="UP001500945">
    <property type="component" value="Unassembled WGS sequence"/>
</dbReference>
<keyword evidence="2" id="KW-0732">Signal</keyword>
<dbReference type="InterPro" id="IPR050300">
    <property type="entry name" value="GDXG_lipolytic_enzyme"/>
</dbReference>
<keyword evidence="5" id="KW-1185">Reference proteome</keyword>
<comment type="caution">
    <text evidence="4">The sequence shown here is derived from an EMBL/GenBank/DDBJ whole genome shotgun (WGS) entry which is preliminary data.</text>
</comment>
<dbReference type="RefSeq" id="WP_345202109.1">
    <property type="nucleotide sequence ID" value="NZ_BAABGM010000003.1"/>
</dbReference>
<dbReference type="InterPro" id="IPR029058">
    <property type="entry name" value="AB_hydrolase_fold"/>
</dbReference>
<sequence>MLTGCAPATPTAAVVGALALLLGACTAGSGAEGADPASHEYRPGLSAHPHVPADVTSAPVVVMVPGGSWRSAEPAGLEPLAEAFADRGVFAMPVVIRAAQDDVVHPTPVEDVLCALADGAATARDEGIEPERLVLLGHSSGAHLSALAALAVDDYAPRCEDPLVVPDAVVGLAGPYDIRRFADAASVLFEDGADRDQWDAANPVLRAGERPEVPFLLLHGDLDDVVPPSFSTQFGAALRAGGHAATVQVLPREDHGSIYSAEAAAEPVAQWLDGLDGPASDEG</sequence>
<evidence type="ECO:0000256" key="2">
    <source>
        <dbReference type="SAM" id="SignalP"/>
    </source>
</evidence>
<reference evidence="5" key="1">
    <citation type="journal article" date="2019" name="Int. J. Syst. Evol. Microbiol.">
        <title>The Global Catalogue of Microorganisms (GCM) 10K type strain sequencing project: providing services to taxonomists for standard genome sequencing and annotation.</title>
        <authorList>
            <consortium name="The Broad Institute Genomics Platform"/>
            <consortium name="The Broad Institute Genome Sequencing Center for Infectious Disease"/>
            <person name="Wu L."/>
            <person name="Ma J."/>
        </authorList>
    </citation>
    <scope>NUCLEOTIDE SEQUENCE [LARGE SCALE GENOMIC DNA]</scope>
    <source>
        <strain evidence="5">JCM 17809</strain>
    </source>
</reference>
<dbReference type="SUPFAM" id="SSF53474">
    <property type="entry name" value="alpha/beta-Hydrolases"/>
    <property type="match status" value="1"/>
</dbReference>
<organism evidence="4 5">
    <name type="scientific">Fodinibacter luteus</name>
    <dbReference type="NCBI Taxonomy" id="552064"/>
    <lineage>
        <taxon>Bacteria</taxon>
        <taxon>Bacillati</taxon>
        <taxon>Actinomycetota</taxon>
        <taxon>Actinomycetes</taxon>
        <taxon>Micrococcales</taxon>
        <taxon>Intrasporangiaceae</taxon>
        <taxon>Fodinibacter (ex Wang et al. 2009)</taxon>
    </lineage>
</organism>
<feature type="domain" description="BD-FAE-like" evidence="3">
    <location>
        <begin position="56"/>
        <end position="237"/>
    </location>
</feature>
<gene>
    <name evidence="4" type="ORF">GCM10023168_06010</name>
</gene>
<dbReference type="InterPro" id="IPR049492">
    <property type="entry name" value="BD-FAE-like_dom"/>
</dbReference>
<dbReference type="PANTHER" id="PTHR48081:SF33">
    <property type="entry name" value="KYNURENINE FORMAMIDASE"/>
    <property type="match status" value="1"/>
</dbReference>
<feature type="chain" id="PRO_5045674569" evidence="2">
    <location>
        <begin position="28"/>
        <end position="283"/>
    </location>
</feature>
<evidence type="ECO:0000256" key="1">
    <source>
        <dbReference type="ARBA" id="ARBA00022801"/>
    </source>
</evidence>
<accession>A0ABP8K1W3</accession>
<keyword evidence="1 4" id="KW-0378">Hydrolase</keyword>
<protein>
    <submittedName>
        <fullName evidence="4">Alpha/beta hydrolase</fullName>
    </submittedName>
</protein>
<dbReference type="GO" id="GO:0016787">
    <property type="term" value="F:hydrolase activity"/>
    <property type="evidence" value="ECO:0007669"/>
    <property type="project" value="UniProtKB-KW"/>
</dbReference>
<dbReference type="EMBL" id="BAABGM010000003">
    <property type="protein sequence ID" value="GAA4399140.1"/>
    <property type="molecule type" value="Genomic_DNA"/>
</dbReference>
<dbReference type="Pfam" id="PF20434">
    <property type="entry name" value="BD-FAE"/>
    <property type="match status" value="1"/>
</dbReference>
<evidence type="ECO:0000259" key="3">
    <source>
        <dbReference type="Pfam" id="PF20434"/>
    </source>
</evidence>
<dbReference type="Gene3D" id="3.40.50.1820">
    <property type="entry name" value="alpha/beta hydrolase"/>
    <property type="match status" value="1"/>
</dbReference>
<feature type="signal peptide" evidence="2">
    <location>
        <begin position="1"/>
        <end position="27"/>
    </location>
</feature>